<reference evidence="1 2" key="1">
    <citation type="journal article" date="2017" name="Sci. Rep.">
        <title>Characterization and diversity of phages infecting Aeromonas salmonicida subsp. salmonicida.</title>
        <authorList>
            <person name="Vincent A.T."/>
            <person name="Paquet V.E."/>
            <person name="Bernatchez A."/>
            <person name="Tremblay D.M."/>
            <person name="Moineau S."/>
            <person name="Charette S.J."/>
        </authorList>
    </citation>
    <scope>NUCLEOTIDE SEQUENCE [LARGE SCALE GENOMIC DNA]</scope>
</reference>
<evidence type="ECO:0000313" key="2">
    <source>
        <dbReference type="Proteomes" id="UP000222894"/>
    </source>
</evidence>
<dbReference type="EMBL" id="KY290948">
    <property type="protein sequence ID" value="APU00541.1"/>
    <property type="molecule type" value="Genomic_DNA"/>
</dbReference>
<proteinExistence type="predicted"/>
<name>A0A219Y999_9CAUD</name>
<accession>A0A219Y999</accession>
<protein>
    <submittedName>
        <fullName evidence="1">Uncharacterized protein</fullName>
    </submittedName>
</protein>
<dbReference type="Proteomes" id="UP000222894">
    <property type="component" value="Genome"/>
</dbReference>
<organism evidence="1 2">
    <name type="scientific">Aeromonas phage 44RR2.8t.2</name>
    <dbReference type="NCBI Taxonomy" id="1932900"/>
    <lineage>
        <taxon>Viruses</taxon>
        <taxon>Duplodnaviria</taxon>
        <taxon>Heunggongvirae</taxon>
        <taxon>Uroviricota</taxon>
        <taxon>Caudoviricetes</taxon>
        <taxon>Pantevenvirales</taxon>
        <taxon>Straboviridae</taxon>
        <taxon>Biquartavirus</taxon>
        <taxon>Biquartavirus 44RR2</taxon>
    </lineage>
</organism>
<sequence length="68" mass="8266">MQIKLTKEDWESAKYQNDQNEYPVELELFDQLKTVFSIPQIKYVYLSYEEFNSIMPFIPRRSGFSHVR</sequence>
<evidence type="ECO:0000313" key="1">
    <source>
        <dbReference type="EMBL" id="APU00541.1"/>
    </source>
</evidence>